<organism evidence="5 6">
    <name type="scientific">Methylorubrum extorquens</name>
    <name type="common">Methylobacterium dichloromethanicum</name>
    <name type="synonym">Methylobacterium extorquens</name>
    <dbReference type="NCBI Taxonomy" id="408"/>
    <lineage>
        <taxon>Bacteria</taxon>
        <taxon>Pseudomonadati</taxon>
        <taxon>Pseudomonadota</taxon>
        <taxon>Alphaproteobacteria</taxon>
        <taxon>Hyphomicrobiales</taxon>
        <taxon>Methylobacteriaceae</taxon>
        <taxon>Methylorubrum</taxon>
    </lineage>
</organism>
<dbReference type="Proteomes" id="UP000233769">
    <property type="component" value="Chromosome tk0001"/>
</dbReference>
<evidence type="ECO:0000256" key="3">
    <source>
        <dbReference type="SAM" id="MobiDB-lite"/>
    </source>
</evidence>
<sequence>MIVEELVGALGFRVRGLSDAQKFIKTLEQARKAAKDAGRGLDTGLTGRNAGLNRVASDAERAAKALRNMRIEAEKASRVRFKPGAFGPGGPGGAYSPTRHPGPGRGGHLLDAAAAGSGVGLGRAGVAAAAAYGGGRVASRALGSSMDFERAMIEVTKATDATQAERAQYEKDLLRLARDTGQNKEGLAGMMAQAGFSGRPKNELLQFTRYGAMASTAWQTTPEATGQSLAEIGNIYEADQKRIEEIGDQINFAADSSASRETDLLEIVRRVGSTAKTAGMTTGDLLAFGASLKERGVQTEIAASGMEAFINFLKLGEEYSKGADDGLAKLGHNSDKLRKAFVKAPMETAIKFLEKIQSIKDPMKKAEVLTGIFGATRQDDVERMSNAVGKMAEYRDKFNDQKQYGGTVLTQFAEQLQNDVSKIDQSTQQLDVLLKRIGDPMKQALGYGAEKLNKALDYIDDKKGNATAKASNFSDDLPRPGPSGRQTSGPSGCGSDLRRAVRSRPADGCSAIILAECRGGHSERLADEEGD</sequence>
<dbReference type="PANTHER" id="PTHR37813">
    <property type="entry name" value="FELS-2 PROPHAGE PROTEIN"/>
    <property type="match status" value="1"/>
</dbReference>
<proteinExistence type="predicted"/>
<evidence type="ECO:0000313" key="6">
    <source>
        <dbReference type="Proteomes" id="UP000233769"/>
    </source>
</evidence>
<evidence type="ECO:0000256" key="2">
    <source>
        <dbReference type="SAM" id="Coils"/>
    </source>
</evidence>
<feature type="region of interest" description="Disordered" evidence="3">
    <location>
        <begin position="468"/>
        <end position="505"/>
    </location>
</feature>
<dbReference type="InterPro" id="IPR010090">
    <property type="entry name" value="Phage_tape_meas"/>
</dbReference>
<dbReference type="AlphaFoldDB" id="A0A2N9ASI3"/>
<feature type="coiled-coil region" evidence="2">
    <location>
        <begin position="49"/>
        <end position="79"/>
    </location>
</feature>
<dbReference type="EMBL" id="LT962688">
    <property type="protein sequence ID" value="SOR30289.1"/>
    <property type="molecule type" value="Genomic_DNA"/>
</dbReference>
<accession>A0A2N9ASI3</accession>
<keyword evidence="1" id="KW-1188">Viral release from host cell</keyword>
<protein>
    <recommendedName>
        <fullName evidence="4">Phage tail tape measure protein domain-containing protein</fullName>
    </recommendedName>
</protein>
<evidence type="ECO:0000259" key="4">
    <source>
        <dbReference type="Pfam" id="PF10145"/>
    </source>
</evidence>
<feature type="region of interest" description="Disordered" evidence="3">
    <location>
        <begin position="80"/>
        <end position="109"/>
    </location>
</feature>
<keyword evidence="2" id="KW-0175">Coiled coil</keyword>
<gene>
    <name evidence="5" type="ORF">TK0001_3687</name>
</gene>
<evidence type="ECO:0000313" key="5">
    <source>
        <dbReference type="EMBL" id="SOR30289.1"/>
    </source>
</evidence>
<dbReference type="NCBIfam" id="TIGR01760">
    <property type="entry name" value="tape_meas_TP901"/>
    <property type="match status" value="1"/>
</dbReference>
<feature type="domain" description="Phage tail tape measure protein" evidence="4">
    <location>
        <begin position="171"/>
        <end position="374"/>
    </location>
</feature>
<dbReference type="PANTHER" id="PTHR37813:SF1">
    <property type="entry name" value="FELS-2 PROPHAGE PROTEIN"/>
    <property type="match status" value="1"/>
</dbReference>
<name>A0A2N9ASI3_METEX</name>
<reference evidence="6" key="1">
    <citation type="submission" date="2017-10" db="EMBL/GenBank/DDBJ databases">
        <authorList>
            <person name="Regsiter A."/>
            <person name="William W."/>
        </authorList>
    </citation>
    <scope>NUCLEOTIDE SEQUENCE [LARGE SCALE GENOMIC DNA]</scope>
</reference>
<dbReference type="Pfam" id="PF10145">
    <property type="entry name" value="PhageMin_Tail"/>
    <property type="match status" value="1"/>
</dbReference>
<evidence type="ECO:0000256" key="1">
    <source>
        <dbReference type="ARBA" id="ARBA00022612"/>
    </source>
</evidence>